<evidence type="ECO:0000313" key="2">
    <source>
        <dbReference type="Proteomes" id="UP000033647"/>
    </source>
</evidence>
<keyword evidence="2" id="KW-1185">Reference proteome</keyword>
<organism evidence="1 2">
    <name type="scientific">Zymoseptoria brevis</name>
    <dbReference type="NCBI Taxonomy" id="1047168"/>
    <lineage>
        <taxon>Eukaryota</taxon>
        <taxon>Fungi</taxon>
        <taxon>Dikarya</taxon>
        <taxon>Ascomycota</taxon>
        <taxon>Pezizomycotina</taxon>
        <taxon>Dothideomycetes</taxon>
        <taxon>Dothideomycetidae</taxon>
        <taxon>Mycosphaerellales</taxon>
        <taxon>Mycosphaerellaceae</taxon>
        <taxon>Zymoseptoria</taxon>
    </lineage>
</organism>
<evidence type="ECO:0000313" key="1">
    <source>
        <dbReference type="EMBL" id="KJX92541.1"/>
    </source>
</evidence>
<comment type="caution">
    <text evidence="1">The sequence shown here is derived from an EMBL/GenBank/DDBJ whole genome shotgun (WGS) entry which is preliminary data.</text>
</comment>
<dbReference type="Proteomes" id="UP000033647">
    <property type="component" value="Unassembled WGS sequence"/>
</dbReference>
<sequence>MRALTPTAGLQHDIEHLQKLPRTRLPMDYRKELRAVLSFAKGPFQLMNESSQQDHFRDRPQRLIAWQDVEHLARLTTEDKENINALQVQEGLRITDWEIE</sequence>
<dbReference type="EMBL" id="LAFY01005796">
    <property type="protein sequence ID" value="KJX92541.1"/>
    <property type="molecule type" value="Genomic_DNA"/>
</dbReference>
<accession>A0A0F4G593</accession>
<protein>
    <submittedName>
        <fullName evidence="1">Uncharacterized protein</fullName>
    </submittedName>
</protein>
<name>A0A0F4G593_9PEZI</name>
<reference evidence="1 2" key="1">
    <citation type="submission" date="2015-03" db="EMBL/GenBank/DDBJ databases">
        <title>RNA-seq based gene annotation and comparative genomics of four Zymoseptoria species reveal species-specific pathogenicity related genes and transposable element activity.</title>
        <authorList>
            <person name="Grandaubert J."/>
            <person name="Bhattacharyya A."/>
            <person name="Stukenbrock E.H."/>
        </authorList>
    </citation>
    <scope>NUCLEOTIDE SEQUENCE [LARGE SCALE GENOMIC DNA]</scope>
    <source>
        <strain evidence="1 2">Zb18110</strain>
    </source>
</reference>
<gene>
    <name evidence="1" type="ORF">TI39_contig5841g00008</name>
</gene>
<proteinExistence type="predicted"/>
<dbReference type="AlphaFoldDB" id="A0A0F4G593"/>